<dbReference type="Gene3D" id="3.20.20.190">
    <property type="entry name" value="Phosphatidylinositol (PI) phosphodiesterase"/>
    <property type="match status" value="1"/>
</dbReference>
<evidence type="ECO:0000313" key="3">
    <source>
        <dbReference type="EMBL" id="GAA4714416.1"/>
    </source>
</evidence>
<reference evidence="2" key="1">
    <citation type="journal article" date="2014" name="Int. J. Syst. Evol. Microbiol.">
        <title>Complete genome of a new Firmicutes species belonging to the dominant human colonic microbiota ('Ruminococcus bicirculans') reveals two chromosomes and a selective capacity to utilize plant glucans.</title>
        <authorList>
            <consortium name="NISC Comparative Sequencing Program"/>
            <person name="Wegmann U."/>
            <person name="Louis P."/>
            <person name="Goesmann A."/>
            <person name="Henrissat B."/>
            <person name="Duncan S.H."/>
            <person name="Flint H.J."/>
        </authorList>
    </citation>
    <scope>NUCLEOTIDE SEQUENCE</scope>
    <source>
        <strain evidence="2">JCM 18961</strain>
    </source>
</reference>
<gene>
    <name evidence="2" type="ORF">GCM10025782_08250</name>
    <name evidence="3" type="ORF">GCM10025782_08440</name>
</gene>
<organism evidence="2 4">
    <name type="scientific">Pedococcus ginsenosidimutans</name>
    <dbReference type="NCBI Taxonomy" id="490570"/>
    <lineage>
        <taxon>Bacteria</taxon>
        <taxon>Bacillati</taxon>
        <taxon>Actinomycetota</taxon>
        <taxon>Actinomycetes</taxon>
        <taxon>Micrococcales</taxon>
        <taxon>Intrasporangiaceae</taxon>
        <taxon>Pedococcus</taxon>
    </lineage>
</organism>
<dbReference type="Pfam" id="PF03009">
    <property type="entry name" value="GDPD"/>
    <property type="match status" value="1"/>
</dbReference>
<dbReference type="PANTHER" id="PTHR46211:SF14">
    <property type="entry name" value="GLYCEROPHOSPHODIESTER PHOSPHODIESTERASE"/>
    <property type="match status" value="1"/>
</dbReference>
<sequence length="254" mass="26553">MRVFGGRPTVLGHRGLGRDTVDGHPENSLGSILAAAQSGLRWVELDVRRTGDDALVVGHYPTLGGAEFVADLTLDRARELGAVTLGEVLDALPAGTGVNLDLKTSLEDALRPRGSTTAALLGPVVVAEAARRPLLVSSFDPAALLVLHEVAPDVPRALLTWIGFPLRKAIPAARHLGVDGVAAHWSSFGPNAMDHSPTFRSAEYSVRVAHEAGLEVVAWCPDAKVASELVRAGVDAVVVDDVPTTLAALRGVAD</sequence>
<dbReference type="SUPFAM" id="SSF51695">
    <property type="entry name" value="PLC-like phosphodiesterases"/>
    <property type="match status" value="1"/>
</dbReference>
<evidence type="ECO:0000259" key="1">
    <source>
        <dbReference type="PROSITE" id="PS51704"/>
    </source>
</evidence>
<reference evidence="4" key="2">
    <citation type="journal article" date="2019" name="Int. J. Syst. Evol. Microbiol.">
        <title>The Global Catalogue of Microorganisms (GCM) 10K type strain sequencing project: providing services to taxonomists for standard genome sequencing and annotation.</title>
        <authorList>
            <consortium name="The Broad Institute Genomics Platform"/>
            <consortium name="The Broad Institute Genome Sequencing Center for Infectious Disease"/>
            <person name="Wu L."/>
            <person name="Ma J."/>
        </authorList>
    </citation>
    <scope>NUCLEOTIDE SEQUENCE [LARGE SCALE GENOMIC DNA]</scope>
    <source>
        <strain evidence="4">JCM 18961</strain>
    </source>
</reference>
<reference evidence="2" key="3">
    <citation type="submission" date="2023-12" db="EMBL/GenBank/DDBJ databases">
        <authorList>
            <person name="Sun Q."/>
            <person name="Inoue M."/>
        </authorList>
    </citation>
    <scope>NUCLEOTIDE SEQUENCE</scope>
    <source>
        <strain evidence="2">JCM 18961</strain>
    </source>
</reference>
<protein>
    <submittedName>
        <fullName evidence="2">Glycerophosphodiester phosphodiesterase</fullName>
    </submittedName>
</protein>
<dbReference type="InterPro" id="IPR017946">
    <property type="entry name" value="PLC-like_Pdiesterase_TIM-brl"/>
</dbReference>
<dbReference type="PROSITE" id="PS51704">
    <property type="entry name" value="GP_PDE"/>
    <property type="match status" value="1"/>
</dbReference>
<dbReference type="EMBL" id="BAABLO010000002">
    <property type="protein sequence ID" value="GAA4714416.1"/>
    <property type="molecule type" value="Genomic_DNA"/>
</dbReference>
<name>A0ABP8XSI4_9MICO</name>
<feature type="domain" description="GP-PDE" evidence="1">
    <location>
        <begin position="8"/>
        <end position="249"/>
    </location>
</feature>
<dbReference type="PANTHER" id="PTHR46211">
    <property type="entry name" value="GLYCEROPHOSPHORYL DIESTER PHOSPHODIESTERASE"/>
    <property type="match status" value="1"/>
</dbReference>
<dbReference type="EMBL" id="BAABLO010000001">
    <property type="protein sequence ID" value="GAA4714242.1"/>
    <property type="molecule type" value="Genomic_DNA"/>
</dbReference>
<proteinExistence type="predicted"/>
<dbReference type="InterPro" id="IPR030395">
    <property type="entry name" value="GP_PDE_dom"/>
</dbReference>
<dbReference type="Proteomes" id="UP001500556">
    <property type="component" value="Unassembled WGS sequence"/>
</dbReference>
<keyword evidence="4" id="KW-1185">Reference proteome</keyword>
<dbReference type="RefSeq" id="WP_345501379.1">
    <property type="nucleotide sequence ID" value="NZ_BAABLO010000001.1"/>
</dbReference>
<dbReference type="CDD" id="cd08556">
    <property type="entry name" value="GDPD"/>
    <property type="match status" value="1"/>
</dbReference>
<evidence type="ECO:0000313" key="2">
    <source>
        <dbReference type="EMBL" id="GAA4714242.1"/>
    </source>
</evidence>
<comment type="caution">
    <text evidence="2">The sequence shown here is derived from an EMBL/GenBank/DDBJ whole genome shotgun (WGS) entry which is preliminary data.</text>
</comment>
<evidence type="ECO:0000313" key="4">
    <source>
        <dbReference type="Proteomes" id="UP001500556"/>
    </source>
</evidence>
<accession>A0ABP8XSI4</accession>